<keyword evidence="1" id="KW-0479">Metal-binding</keyword>
<dbReference type="PANTHER" id="PTHR42648">
    <property type="entry name" value="TRANSPOSASE, PUTATIVE-RELATED"/>
    <property type="match status" value="1"/>
</dbReference>
<gene>
    <name evidence="5" type="ORF">Tco_0751705</name>
</gene>
<comment type="caution">
    <text evidence="5">The sequence shown here is derived from an EMBL/GenBank/DDBJ whole genome shotgun (WGS) entry which is preliminary data.</text>
</comment>
<dbReference type="InterPro" id="IPR039537">
    <property type="entry name" value="Retrotran_Ty1/copia-like"/>
</dbReference>
<dbReference type="InterPro" id="IPR013103">
    <property type="entry name" value="RVT_2"/>
</dbReference>
<dbReference type="SUPFAM" id="SSF53098">
    <property type="entry name" value="Ribonuclease H-like"/>
    <property type="match status" value="1"/>
</dbReference>
<name>A0ABQ4Z4S2_9ASTR</name>
<evidence type="ECO:0000259" key="4">
    <source>
        <dbReference type="Pfam" id="PF07727"/>
    </source>
</evidence>
<accession>A0ABQ4Z4S2</accession>
<evidence type="ECO:0000256" key="1">
    <source>
        <dbReference type="ARBA" id="ARBA00022723"/>
    </source>
</evidence>
<feature type="region of interest" description="Disordered" evidence="3">
    <location>
        <begin position="631"/>
        <end position="690"/>
    </location>
</feature>
<evidence type="ECO:0000313" key="5">
    <source>
        <dbReference type="EMBL" id="GJS85164.1"/>
    </source>
</evidence>
<dbReference type="Proteomes" id="UP001151760">
    <property type="component" value="Unassembled WGS sequence"/>
</dbReference>
<evidence type="ECO:0000256" key="2">
    <source>
        <dbReference type="ARBA" id="ARBA00022801"/>
    </source>
</evidence>
<reference evidence="5" key="1">
    <citation type="journal article" date="2022" name="Int. J. Mol. Sci.">
        <title>Draft Genome of Tanacetum Coccineum: Genomic Comparison of Closely Related Tanacetum-Family Plants.</title>
        <authorList>
            <person name="Yamashiro T."/>
            <person name="Shiraishi A."/>
            <person name="Nakayama K."/>
            <person name="Satake H."/>
        </authorList>
    </citation>
    <scope>NUCLEOTIDE SEQUENCE</scope>
</reference>
<reference evidence="5" key="2">
    <citation type="submission" date="2022-01" db="EMBL/GenBank/DDBJ databases">
        <authorList>
            <person name="Yamashiro T."/>
            <person name="Shiraishi A."/>
            <person name="Satake H."/>
            <person name="Nakayama K."/>
        </authorList>
    </citation>
    <scope>NUCLEOTIDE SEQUENCE</scope>
</reference>
<evidence type="ECO:0000313" key="6">
    <source>
        <dbReference type="Proteomes" id="UP001151760"/>
    </source>
</evidence>
<feature type="region of interest" description="Disordered" evidence="3">
    <location>
        <begin position="759"/>
        <end position="783"/>
    </location>
</feature>
<dbReference type="InterPro" id="IPR012337">
    <property type="entry name" value="RNaseH-like_sf"/>
</dbReference>
<sequence>MRIVWKPTGKVFNEIGYSWKPTGRTFTIVGNKCPLTRFTSTKVVPTKETTNKSVLRPTQGIIVYSRRPKAPKLVGLSSKSKITESRISNSSYLTQSRGSTVSDVPSSFLNDCRFGNDHIAKIMGYRDYQMGNVTISWFYYVEGLGHNLFFTLRAYNEEVRISLQTSVARTPQQNGVAEAVATTCYTQNRSLIQKHHNKTPYELFHDRKPILSYLHVFGALCYPTNDSEDIEPAVSTGIPSSTTVDQDAPSTSTSQTNQETPTPVIPLGVEEADHDIEVANMDNNPYIDFQILEPSSEESSSQVKLDELGGVLKTKDRLVAKGYRQEEGIDFEESFALVARLEAICIFITFAAHMNIIVYQMDVKTAFLNGMLREEVYVSQPDGFVDQENPNHVYKLKKALNGLKQVPRAWREGKDILLMSMMGTISFFLGLQISQSPRGIFLNQSKYALESLTKYGMETCDPVDTPMVEKSKLDEDPQGKAIDPTCYREMIDTLMYLTSSRPDLVFVVCMCARTPLASRHSLSMQKSLKSLCSSSGTLSRRSKTYNLMNSSWPTRSALSMLKSLEILCISVQELKVKNSLRLITGRRENQDMKLCHSPDSPKSSSITSSYSTSLSSTSKSYQMFLKYSTGQISPKKSRGKGSQGKKTADVSQELVDVSKVSEPEPAKKKTSSRSTRGVVIQDPPSTLNPKLAASKVKLKGVPDESTVIFATSSERTGTKPRVPGEEKVISEANVILEWGSENKSEHFDDSQLNFDVKEKMDNDGDADDEGDDHISDIQDTDDEDAKIESDVDEIYKYKIHVRKDVNVEMAKAETVEHENKEKDEMIDASKAYVEKTAKEKGDAELAGNVMTSDYQVKVSTEFSLPSSSLSISSGFGTQFLNSSFDISLTSVLRDSAEADVSSLMDIHIQQETSQIQSPSVQKVPVSVIPETTNLLPIPKILTETLVSTTISPPHVTPTISIMQQTITPIPTLLITTDAPTVTTVVPKSDALIVVQLRVAKLEKDVFELKKIDHSAEALATLKSQVPTVVEHYLRSKIGDGLQKVLQRRIADLIQKYSVKPAPVSSKIQNPTIDLEQESEKSALEIRKIKREQAEKQKMPKYTIKSIDKVALK</sequence>
<evidence type="ECO:0000256" key="3">
    <source>
        <dbReference type="SAM" id="MobiDB-lite"/>
    </source>
</evidence>
<feature type="compositionally biased region" description="Low complexity" evidence="3">
    <location>
        <begin position="597"/>
        <end position="613"/>
    </location>
</feature>
<keyword evidence="6" id="KW-1185">Reference proteome</keyword>
<feature type="region of interest" description="Disordered" evidence="3">
    <location>
        <begin position="230"/>
        <end position="263"/>
    </location>
</feature>
<protein>
    <submittedName>
        <fullName evidence="5">Retrovirus-related pol polyprotein from transposon TNT 1-94</fullName>
    </submittedName>
</protein>
<dbReference type="EMBL" id="BQNB010011029">
    <property type="protein sequence ID" value="GJS85164.1"/>
    <property type="molecule type" value="Genomic_DNA"/>
</dbReference>
<proteinExistence type="predicted"/>
<feature type="compositionally biased region" description="Polar residues" evidence="3">
    <location>
        <begin position="237"/>
        <end position="261"/>
    </location>
</feature>
<keyword evidence="2" id="KW-0378">Hydrolase</keyword>
<dbReference type="PANTHER" id="PTHR42648:SF32">
    <property type="entry name" value="RIBONUCLEASE H-LIKE DOMAIN, GAG-PRE-INTEGRASE DOMAIN PROTEIN-RELATED"/>
    <property type="match status" value="1"/>
</dbReference>
<organism evidence="5 6">
    <name type="scientific">Tanacetum coccineum</name>
    <dbReference type="NCBI Taxonomy" id="301880"/>
    <lineage>
        <taxon>Eukaryota</taxon>
        <taxon>Viridiplantae</taxon>
        <taxon>Streptophyta</taxon>
        <taxon>Embryophyta</taxon>
        <taxon>Tracheophyta</taxon>
        <taxon>Spermatophyta</taxon>
        <taxon>Magnoliopsida</taxon>
        <taxon>eudicotyledons</taxon>
        <taxon>Gunneridae</taxon>
        <taxon>Pentapetalae</taxon>
        <taxon>asterids</taxon>
        <taxon>campanulids</taxon>
        <taxon>Asterales</taxon>
        <taxon>Asteraceae</taxon>
        <taxon>Asteroideae</taxon>
        <taxon>Anthemideae</taxon>
        <taxon>Anthemidinae</taxon>
        <taxon>Tanacetum</taxon>
    </lineage>
</organism>
<feature type="region of interest" description="Disordered" evidence="3">
    <location>
        <begin position="591"/>
        <end position="613"/>
    </location>
</feature>
<feature type="domain" description="Reverse transcriptase Ty1/copia-type" evidence="4">
    <location>
        <begin position="306"/>
        <end position="419"/>
    </location>
</feature>
<dbReference type="Pfam" id="PF07727">
    <property type="entry name" value="RVT_2"/>
    <property type="match status" value="1"/>
</dbReference>